<dbReference type="Gene3D" id="2.102.10.10">
    <property type="entry name" value="Rieske [2Fe-2S] iron-sulphur domain"/>
    <property type="match status" value="1"/>
</dbReference>
<accession>A0A1U7IL03</accession>
<name>A0A1U7IL03_9CYAN</name>
<keyword evidence="4" id="KW-0408">Iron</keyword>
<proteinExistence type="predicted"/>
<dbReference type="OrthoDB" id="477744at2"/>
<dbReference type="CDD" id="cd03469">
    <property type="entry name" value="Rieske_RO_Alpha_N"/>
    <property type="match status" value="1"/>
</dbReference>
<dbReference type="AlphaFoldDB" id="A0A1U7IL03"/>
<evidence type="ECO:0000256" key="3">
    <source>
        <dbReference type="ARBA" id="ARBA00023002"/>
    </source>
</evidence>
<dbReference type="InterPro" id="IPR036922">
    <property type="entry name" value="Rieske_2Fe-2S_sf"/>
</dbReference>
<dbReference type="Proteomes" id="UP000185860">
    <property type="component" value="Unassembled WGS sequence"/>
</dbReference>
<keyword evidence="5" id="KW-0411">Iron-sulfur</keyword>
<keyword evidence="1" id="KW-0001">2Fe-2S</keyword>
<dbReference type="STRING" id="454136.NIES2119_11780"/>
<dbReference type="PANTHER" id="PTHR21266">
    <property type="entry name" value="IRON-SULFUR DOMAIN CONTAINING PROTEIN"/>
    <property type="match status" value="1"/>
</dbReference>
<dbReference type="InterPro" id="IPR050584">
    <property type="entry name" value="Cholesterol_7-desaturase"/>
</dbReference>
<organism evidence="7 8">
    <name type="scientific">[Phormidium ambiguum] IAM M-71</name>
    <dbReference type="NCBI Taxonomy" id="454136"/>
    <lineage>
        <taxon>Bacteria</taxon>
        <taxon>Bacillati</taxon>
        <taxon>Cyanobacteriota</taxon>
        <taxon>Cyanophyceae</taxon>
        <taxon>Oscillatoriophycideae</taxon>
        <taxon>Aerosakkonematales</taxon>
        <taxon>Aerosakkonemataceae</taxon>
        <taxon>Floridanema</taxon>
    </lineage>
</organism>
<evidence type="ECO:0000256" key="5">
    <source>
        <dbReference type="ARBA" id="ARBA00023014"/>
    </source>
</evidence>
<keyword evidence="3" id="KW-0560">Oxidoreductase</keyword>
<protein>
    <submittedName>
        <fullName evidence="7">Rieske (2Fe-2S) protein</fullName>
    </submittedName>
</protein>
<dbReference type="GO" id="GO:0004497">
    <property type="term" value="F:monooxygenase activity"/>
    <property type="evidence" value="ECO:0007669"/>
    <property type="project" value="UniProtKB-ARBA"/>
</dbReference>
<gene>
    <name evidence="7" type="ORF">NIES2119_11780</name>
</gene>
<comment type="caution">
    <text evidence="7">The sequence shown here is derived from an EMBL/GenBank/DDBJ whole genome shotgun (WGS) entry which is preliminary data.</text>
</comment>
<dbReference type="SUPFAM" id="SSF50022">
    <property type="entry name" value="ISP domain"/>
    <property type="match status" value="1"/>
</dbReference>
<evidence type="ECO:0000256" key="4">
    <source>
        <dbReference type="ARBA" id="ARBA00023004"/>
    </source>
</evidence>
<evidence type="ECO:0000313" key="7">
    <source>
        <dbReference type="EMBL" id="OKH37829.1"/>
    </source>
</evidence>
<dbReference type="GO" id="GO:0046872">
    <property type="term" value="F:metal ion binding"/>
    <property type="evidence" value="ECO:0007669"/>
    <property type="project" value="UniProtKB-KW"/>
</dbReference>
<dbReference type="InterPro" id="IPR017941">
    <property type="entry name" value="Rieske_2Fe-2S"/>
</dbReference>
<dbReference type="SUPFAM" id="SSF55961">
    <property type="entry name" value="Bet v1-like"/>
    <property type="match status" value="1"/>
</dbReference>
<evidence type="ECO:0000256" key="2">
    <source>
        <dbReference type="ARBA" id="ARBA00022723"/>
    </source>
</evidence>
<dbReference type="GO" id="GO:0016705">
    <property type="term" value="F:oxidoreductase activity, acting on paired donors, with incorporation or reduction of molecular oxygen"/>
    <property type="evidence" value="ECO:0007669"/>
    <property type="project" value="UniProtKB-ARBA"/>
</dbReference>
<dbReference type="EMBL" id="MRCE01000010">
    <property type="protein sequence ID" value="OKH37829.1"/>
    <property type="molecule type" value="Genomic_DNA"/>
</dbReference>
<keyword evidence="2" id="KW-0479">Metal-binding</keyword>
<dbReference type="PANTHER" id="PTHR21266:SF60">
    <property type="entry name" value="3-KETOSTEROID-9-ALPHA-MONOOXYGENASE, OXYGENASE COMPONENT"/>
    <property type="match status" value="1"/>
</dbReference>
<evidence type="ECO:0000259" key="6">
    <source>
        <dbReference type="PROSITE" id="PS51296"/>
    </source>
</evidence>
<dbReference type="Pfam" id="PF00355">
    <property type="entry name" value="Rieske"/>
    <property type="match status" value="1"/>
</dbReference>
<dbReference type="RefSeq" id="WP_073593669.1">
    <property type="nucleotide sequence ID" value="NZ_MRCE01000010.1"/>
</dbReference>
<evidence type="ECO:0000313" key="8">
    <source>
        <dbReference type="Proteomes" id="UP000185860"/>
    </source>
</evidence>
<evidence type="ECO:0000256" key="1">
    <source>
        <dbReference type="ARBA" id="ARBA00022714"/>
    </source>
</evidence>
<reference evidence="7 8" key="1">
    <citation type="submission" date="2016-11" db="EMBL/GenBank/DDBJ databases">
        <title>Draft Genome Sequences of Nine Cyanobacterial Strains from Diverse Habitats.</title>
        <authorList>
            <person name="Zhu T."/>
            <person name="Hou S."/>
            <person name="Lu X."/>
            <person name="Hess W.R."/>
        </authorList>
    </citation>
    <scope>NUCLEOTIDE SEQUENCE [LARGE SCALE GENOMIC DNA]</scope>
    <source>
        <strain evidence="7 8">IAM M-71</strain>
    </source>
</reference>
<dbReference type="GO" id="GO:0051537">
    <property type="term" value="F:2 iron, 2 sulfur cluster binding"/>
    <property type="evidence" value="ECO:0007669"/>
    <property type="project" value="UniProtKB-KW"/>
</dbReference>
<sequence length="334" mass="38885">MQIFNNWNIISKGWYIACASQELTKKQAKSVEICSQKIVLFRGEDGKVRALDAYCPHLGTDLGIGQVDGNWIRCAFHHWAFDETGYCQNIPCQSEIPDRIKLQVYATEEKYGFIWIYPDAKAPEKLVEFDELKGKEIISQADRAFERSCHHHICMMNGIDAQHLKTIHHLDIQMELSLNQNELGTQIDFTMHGQFPKTTWRERLGQQFLGSSYEYSMRYAHGCIGLLTMMKNVRLFPPLHMIYAYSPVAVGRTRIQPIYVTKKRQGIIGYLLSKFLLFCTRLAYYMLRDEDGIIYDNIRFNPQTILSIDAPLIRYMQYVNQLEPSQWSREITNS</sequence>
<feature type="domain" description="Rieske" evidence="6">
    <location>
        <begin position="14"/>
        <end position="116"/>
    </location>
</feature>
<dbReference type="PROSITE" id="PS51296">
    <property type="entry name" value="RIESKE"/>
    <property type="match status" value="1"/>
</dbReference>